<dbReference type="SUPFAM" id="SSF52317">
    <property type="entry name" value="Class I glutamine amidotransferase-like"/>
    <property type="match status" value="1"/>
</dbReference>
<gene>
    <name evidence="9" type="ORF">GCM10007116_00200</name>
    <name evidence="8" type="ORF">HS1genome_0126</name>
</gene>
<dbReference type="Gene3D" id="3.40.50.880">
    <property type="match status" value="1"/>
</dbReference>
<dbReference type="Proteomes" id="UP000276741">
    <property type="component" value="Chromosome"/>
</dbReference>
<dbReference type="PANTHER" id="PTHR47552">
    <property type="entry name" value="PHOSPHORIBOSYLFORMYLGLYCINAMIDINE SYNTHASE SUBUNIT PURQ"/>
    <property type="match status" value="1"/>
</dbReference>
<evidence type="ECO:0000256" key="7">
    <source>
        <dbReference type="ARBA" id="ARBA00022962"/>
    </source>
</evidence>
<keyword evidence="4" id="KW-0658">Purine biosynthesis</keyword>
<evidence type="ECO:0000256" key="1">
    <source>
        <dbReference type="ARBA" id="ARBA00022490"/>
    </source>
</evidence>
<evidence type="ECO:0000313" key="10">
    <source>
        <dbReference type="Proteomes" id="UP000276741"/>
    </source>
</evidence>
<evidence type="ECO:0000256" key="6">
    <source>
        <dbReference type="ARBA" id="ARBA00022840"/>
    </source>
</evidence>
<dbReference type="GO" id="GO:0005524">
    <property type="term" value="F:ATP binding"/>
    <property type="evidence" value="ECO:0007669"/>
    <property type="project" value="UniProtKB-KW"/>
</dbReference>
<organism evidence="8 10">
    <name type="scientific">Sulfodiicoccus acidiphilus</name>
    <dbReference type="NCBI Taxonomy" id="1670455"/>
    <lineage>
        <taxon>Archaea</taxon>
        <taxon>Thermoproteota</taxon>
        <taxon>Thermoprotei</taxon>
        <taxon>Sulfolobales</taxon>
        <taxon>Sulfolobaceae</taxon>
        <taxon>Sulfodiicoccus</taxon>
    </lineage>
</organism>
<keyword evidence="10" id="KW-1185">Reference proteome</keyword>
<protein>
    <submittedName>
        <fullName evidence="8">Phosphoribosylformylglycinamidine synthase I</fullName>
        <ecNumber evidence="8">6.3.5.3</ecNumber>
    </submittedName>
</protein>
<dbReference type="GO" id="GO:0006189">
    <property type="term" value="P:'de novo' IMP biosynthetic process"/>
    <property type="evidence" value="ECO:0007669"/>
    <property type="project" value="InterPro"/>
</dbReference>
<reference evidence="10" key="2">
    <citation type="submission" date="2018-04" db="EMBL/GenBank/DDBJ databases">
        <title>Complete genome sequence of Sulfodiicoccus acidiphilus strain HS-1.</title>
        <authorList>
            <person name="Sakai H.D."/>
            <person name="Kurosawa N."/>
        </authorList>
    </citation>
    <scope>NUCLEOTIDE SEQUENCE [LARGE SCALE GENOMIC DNA]</scope>
    <source>
        <strain evidence="10">HS-1</strain>
    </source>
</reference>
<evidence type="ECO:0000256" key="2">
    <source>
        <dbReference type="ARBA" id="ARBA00022598"/>
    </source>
</evidence>
<dbReference type="InterPro" id="IPR029062">
    <property type="entry name" value="Class_I_gatase-like"/>
</dbReference>
<dbReference type="GO" id="GO:0004642">
    <property type="term" value="F:phosphoribosylformylglycinamidine synthase activity"/>
    <property type="evidence" value="ECO:0007669"/>
    <property type="project" value="UniProtKB-EC"/>
</dbReference>
<dbReference type="KEGG" id="sacd:HS1genome_0126"/>
<keyword evidence="3" id="KW-0547">Nucleotide-binding</keyword>
<proteinExistence type="predicted"/>
<reference evidence="9" key="1">
    <citation type="journal article" date="2014" name="Int. J. Syst. Evol. Microbiol.">
        <title>Complete genome sequence of Corynebacterium casei LMG S-19264T (=DSM 44701T), isolated from a smear-ripened cheese.</title>
        <authorList>
            <consortium name="US DOE Joint Genome Institute (JGI-PGF)"/>
            <person name="Walter F."/>
            <person name="Albersmeier A."/>
            <person name="Kalinowski J."/>
            <person name="Ruckert C."/>
        </authorList>
    </citation>
    <scope>NUCLEOTIDE SEQUENCE</scope>
    <source>
        <strain evidence="9">JCM 31740</strain>
    </source>
</reference>
<dbReference type="Proteomes" id="UP000616143">
    <property type="component" value="Unassembled WGS sequence"/>
</dbReference>
<dbReference type="EMBL" id="AP018553">
    <property type="protein sequence ID" value="BBD71737.1"/>
    <property type="molecule type" value="Genomic_DNA"/>
</dbReference>
<accession>A0A348B0N5</accession>
<dbReference type="InterPro" id="IPR010075">
    <property type="entry name" value="PRibForGlyAmidine_synth_PurQ"/>
</dbReference>
<evidence type="ECO:0000313" key="9">
    <source>
        <dbReference type="EMBL" id="GGT86229.1"/>
    </source>
</evidence>
<evidence type="ECO:0000256" key="3">
    <source>
        <dbReference type="ARBA" id="ARBA00022741"/>
    </source>
</evidence>
<dbReference type="Pfam" id="PF13507">
    <property type="entry name" value="GATase_5"/>
    <property type="match status" value="1"/>
</dbReference>
<keyword evidence="2 8" id="KW-0436">Ligase</keyword>
<evidence type="ECO:0000313" key="8">
    <source>
        <dbReference type="EMBL" id="BBD71737.1"/>
    </source>
</evidence>
<keyword evidence="5" id="KW-0378">Hydrolase</keyword>
<reference evidence="8" key="3">
    <citation type="journal article" date="2019" name="BMC Res. Notes">
        <title>Complete genome sequence of the Sulfodiicoccus acidiphilus strain HS-1T, the first crenarchaeon that lacks polB3, isolated from an acidic hot spring in Ohwaku-dani, Hakone, Japan.</title>
        <authorList>
            <person name="Sakai H.D."/>
            <person name="Kurosawa N."/>
        </authorList>
    </citation>
    <scope>NUCLEOTIDE SEQUENCE</scope>
    <source>
        <strain evidence="8">HS-1</strain>
    </source>
</reference>
<dbReference type="NCBIfam" id="TIGR01737">
    <property type="entry name" value="FGAM_synth_I"/>
    <property type="match status" value="1"/>
</dbReference>
<dbReference type="SMART" id="SM01211">
    <property type="entry name" value="GATase_5"/>
    <property type="match status" value="1"/>
</dbReference>
<name>A0A348B0N5_9CREN</name>
<dbReference type="EC" id="6.3.5.3" evidence="8"/>
<keyword evidence="7" id="KW-0315">Glutamine amidotransferase</keyword>
<keyword evidence="6" id="KW-0067">ATP-binding</keyword>
<evidence type="ECO:0000256" key="5">
    <source>
        <dbReference type="ARBA" id="ARBA00022801"/>
    </source>
</evidence>
<dbReference type="GO" id="GO:0016787">
    <property type="term" value="F:hydrolase activity"/>
    <property type="evidence" value="ECO:0007669"/>
    <property type="project" value="UniProtKB-KW"/>
</dbReference>
<reference evidence="9" key="4">
    <citation type="submission" date="2020-09" db="EMBL/GenBank/DDBJ databases">
        <authorList>
            <person name="Sun Q."/>
            <person name="Ohkuma M."/>
        </authorList>
    </citation>
    <scope>NUCLEOTIDE SEQUENCE</scope>
    <source>
        <strain evidence="9">JCM 31740</strain>
    </source>
</reference>
<dbReference type="EMBL" id="BMQS01000001">
    <property type="protein sequence ID" value="GGT86229.1"/>
    <property type="molecule type" value="Genomic_DNA"/>
</dbReference>
<sequence length="196" mass="21012">MVDHLEFDPSVVSGVVIPGGFSFGDYLRAGAIAARTEAIKGIREVAKSGRPVVGICNGFQVLTEAGLLNGALLPNLSGRFVSKWVSLKVVRGDTVVTEGLEGKLLRMPIAHAEGRYYDEETRASEAAVLKYTSPSGEVEERWNPNGSVLNVAAVANEEGNVVGMMPHPERASFNFSSPDGSTDGLLVLRGLKRWTR</sequence>
<evidence type="ECO:0000256" key="4">
    <source>
        <dbReference type="ARBA" id="ARBA00022755"/>
    </source>
</evidence>
<dbReference type="AlphaFoldDB" id="A0A348B0N5"/>
<dbReference type="PIRSF" id="PIRSF001586">
    <property type="entry name" value="FGAM_synth_I"/>
    <property type="match status" value="1"/>
</dbReference>
<dbReference type="PANTHER" id="PTHR47552:SF1">
    <property type="entry name" value="PHOSPHORIBOSYLFORMYLGLYCINAMIDINE SYNTHASE SUBUNIT PURQ"/>
    <property type="match status" value="1"/>
</dbReference>
<keyword evidence="1" id="KW-0963">Cytoplasm</keyword>
<dbReference type="PROSITE" id="PS51273">
    <property type="entry name" value="GATASE_TYPE_1"/>
    <property type="match status" value="1"/>
</dbReference>